<dbReference type="InterPro" id="IPR036291">
    <property type="entry name" value="NAD(P)-bd_dom_sf"/>
</dbReference>
<dbReference type="AlphaFoldDB" id="A0A3A3Z8I0"/>
<dbReference type="Proteomes" id="UP000265614">
    <property type="component" value="Unassembled WGS sequence"/>
</dbReference>
<dbReference type="OrthoDB" id="4324715at2"/>
<dbReference type="InterPro" id="IPR006140">
    <property type="entry name" value="D-isomer_DH_NAD-bd"/>
</dbReference>
<evidence type="ECO:0000259" key="6">
    <source>
        <dbReference type="Pfam" id="PF02826"/>
    </source>
</evidence>
<dbReference type="Gene3D" id="3.40.50.720">
    <property type="entry name" value="NAD(P)-binding Rossmann-like Domain"/>
    <property type="match status" value="2"/>
</dbReference>
<dbReference type="GO" id="GO:0016616">
    <property type="term" value="F:oxidoreductase activity, acting on the CH-OH group of donors, NAD or NADP as acceptor"/>
    <property type="evidence" value="ECO:0007669"/>
    <property type="project" value="InterPro"/>
</dbReference>
<dbReference type="InterPro" id="IPR006139">
    <property type="entry name" value="D-isomer_2_OHA_DH_cat_dom"/>
</dbReference>
<dbReference type="Pfam" id="PF00389">
    <property type="entry name" value="2-Hacid_dh"/>
    <property type="match status" value="1"/>
</dbReference>
<feature type="domain" description="D-isomer specific 2-hydroxyacid dehydrogenase catalytic" evidence="5">
    <location>
        <begin position="54"/>
        <end position="304"/>
    </location>
</feature>
<evidence type="ECO:0000259" key="5">
    <source>
        <dbReference type="Pfam" id="PF00389"/>
    </source>
</evidence>
<sequence length="308" mass="32167">MSRTVLLPVPPGELGDLPGSLEVRVWDGSGPAPEDLSDVAFYVPPYMAGSGAVDVVARMPALEVVQTLTAGVEQVRGAVPEGVVLCNARGLHDASTAELAVALALGALRGFPGFVRAAGRGEWAPEHRRSLADRTVLVLGYGSIGAAVERRLAGFEVAEVLRVARRAREAEAGPVHAFGDLDGLLPRAEVVVVVVPLTDETRGLLDARRLALLPDGAVVVNVARGPVLATDALLAELRSGRLLAGLDVTDPEPLPADHPLWSAPGLLLSPHVGGNTTAMLPRARRLLREQLGRWAAGEPLANVVTGAY</sequence>
<keyword evidence="8" id="KW-1185">Reference proteome</keyword>
<dbReference type="CDD" id="cd12166">
    <property type="entry name" value="2-Hacid_dh_7"/>
    <property type="match status" value="1"/>
</dbReference>
<dbReference type="PANTHER" id="PTHR43333:SF1">
    <property type="entry name" value="D-ISOMER SPECIFIC 2-HYDROXYACID DEHYDROGENASE NAD-BINDING DOMAIN-CONTAINING PROTEIN"/>
    <property type="match status" value="1"/>
</dbReference>
<accession>A0A3A3Z8I0</accession>
<dbReference type="RefSeq" id="WP_119949142.1">
    <property type="nucleotide sequence ID" value="NZ_QZEZ01000001.1"/>
</dbReference>
<keyword evidence="3" id="KW-0520">NAD</keyword>
<gene>
    <name evidence="7" type="ORF">D5H78_04785</name>
</gene>
<evidence type="ECO:0000256" key="3">
    <source>
        <dbReference type="ARBA" id="ARBA00023027"/>
    </source>
</evidence>
<dbReference type="GO" id="GO:0051287">
    <property type="term" value="F:NAD binding"/>
    <property type="evidence" value="ECO:0007669"/>
    <property type="project" value="InterPro"/>
</dbReference>
<proteinExistence type="inferred from homology"/>
<evidence type="ECO:0000313" key="8">
    <source>
        <dbReference type="Proteomes" id="UP000265614"/>
    </source>
</evidence>
<name>A0A3A3Z8I0_9ACTN</name>
<dbReference type="SUPFAM" id="SSF51735">
    <property type="entry name" value="NAD(P)-binding Rossmann-fold domains"/>
    <property type="match status" value="1"/>
</dbReference>
<comment type="similarity">
    <text evidence="1 4">Belongs to the D-isomer specific 2-hydroxyacid dehydrogenase family.</text>
</comment>
<organism evidence="7 8">
    <name type="scientific">Vallicoccus soli</name>
    <dbReference type="NCBI Taxonomy" id="2339232"/>
    <lineage>
        <taxon>Bacteria</taxon>
        <taxon>Bacillati</taxon>
        <taxon>Actinomycetota</taxon>
        <taxon>Actinomycetes</taxon>
        <taxon>Motilibacterales</taxon>
        <taxon>Vallicoccaceae</taxon>
        <taxon>Vallicoccus</taxon>
    </lineage>
</organism>
<evidence type="ECO:0000256" key="1">
    <source>
        <dbReference type="ARBA" id="ARBA00005854"/>
    </source>
</evidence>
<evidence type="ECO:0000256" key="4">
    <source>
        <dbReference type="RuleBase" id="RU003719"/>
    </source>
</evidence>
<dbReference type="Pfam" id="PF02826">
    <property type="entry name" value="2-Hacid_dh_C"/>
    <property type="match status" value="1"/>
</dbReference>
<comment type="caution">
    <text evidence="7">The sequence shown here is derived from an EMBL/GenBank/DDBJ whole genome shotgun (WGS) entry which is preliminary data.</text>
</comment>
<evidence type="ECO:0000313" key="7">
    <source>
        <dbReference type="EMBL" id="RJK98217.1"/>
    </source>
</evidence>
<reference evidence="7 8" key="1">
    <citation type="submission" date="2018-09" db="EMBL/GenBank/DDBJ databases">
        <title>YIM 75000 draft genome.</title>
        <authorList>
            <person name="Tang S."/>
            <person name="Feng Y."/>
        </authorList>
    </citation>
    <scope>NUCLEOTIDE SEQUENCE [LARGE SCALE GENOMIC DNA]</scope>
    <source>
        <strain evidence="7 8">YIM 75000</strain>
    </source>
</reference>
<keyword evidence="2 4" id="KW-0560">Oxidoreductase</keyword>
<dbReference type="FunFam" id="3.40.50.720:FF:000593">
    <property type="entry name" value="Dihydrofolate reductase"/>
    <property type="match status" value="1"/>
</dbReference>
<dbReference type="EMBL" id="QZEZ01000001">
    <property type="protein sequence ID" value="RJK98217.1"/>
    <property type="molecule type" value="Genomic_DNA"/>
</dbReference>
<dbReference type="PANTHER" id="PTHR43333">
    <property type="entry name" value="2-HACID_DH_C DOMAIN-CONTAINING PROTEIN"/>
    <property type="match status" value="1"/>
</dbReference>
<feature type="domain" description="D-isomer specific 2-hydroxyacid dehydrogenase NAD-binding" evidence="6">
    <location>
        <begin position="101"/>
        <end position="273"/>
    </location>
</feature>
<protein>
    <submittedName>
        <fullName evidence="7">Dihydrofolate reductase</fullName>
    </submittedName>
</protein>
<evidence type="ECO:0000256" key="2">
    <source>
        <dbReference type="ARBA" id="ARBA00023002"/>
    </source>
</evidence>